<evidence type="ECO:0000313" key="3">
    <source>
        <dbReference type="Proteomes" id="UP000267251"/>
    </source>
</evidence>
<dbReference type="Proteomes" id="UP000267251">
    <property type="component" value="Unassembled WGS sequence"/>
</dbReference>
<evidence type="ECO:0000313" key="2">
    <source>
        <dbReference type="EMBL" id="RKP11637.1"/>
    </source>
</evidence>
<sequence length="255" mass="27415">MPSQSRVDIPLLSRGTLILAPVLSLFLVLPSSLGKEDEDNTSPPPGSSVILISCRMLHRHNREILSDHTPQPSSTHLEISTCLPTASSPCVPDTIIQSIPVFIEEGVKKGAPRHTQSRAVSPGSPMHSRWYAAYNGVKERGKRITGVEVGEDKPSPSTRDLPSESCPPRHERALHVDGEHQPLGEAGEEGKEGSEDGRSLCARVPSPAYLPKFRYEVHAESLGTLVGASKGGAGIVRPISHPKGHTATYLAFPKL</sequence>
<evidence type="ECO:0000256" key="1">
    <source>
        <dbReference type="SAM" id="MobiDB-lite"/>
    </source>
</evidence>
<feature type="compositionally biased region" description="Basic and acidic residues" evidence="1">
    <location>
        <begin position="167"/>
        <end position="198"/>
    </location>
</feature>
<dbReference type="AlphaFoldDB" id="A0A4P9XYZ8"/>
<reference evidence="3" key="1">
    <citation type="journal article" date="2018" name="Nat. Microbiol.">
        <title>Leveraging single-cell genomics to expand the fungal tree of life.</title>
        <authorList>
            <person name="Ahrendt S.R."/>
            <person name="Quandt C.A."/>
            <person name="Ciobanu D."/>
            <person name="Clum A."/>
            <person name="Salamov A."/>
            <person name="Andreopoulos B."/>
            <person name="Cheng J.F."/>
            <person name="Woyke T."/>
            <person name="Pelin A."/>
            <person name="Henrissat B."/>
            <person name="Reynolds N.K."/>
            <person name="Benny G.L."/>
            <person name="Smith M.E."/>
            <person name="James T.Y."/>
            <person name="Grigoriev I.V."/>
        </authorList>
    </citation>
    <scope>NUCLEOTIDE SEQUENCE [LARGE SCALE GENOMIC DNA]</scope>
</reference>
<keyword evidence="3" id="KW-1185">Reference proteome</keyword>
<gene>
    <name evidence="2" type="ORF">BJ684DRAFT_17792</name>
</gene>
<name>A0A4P9XYZ8_9FUNG</name>
<organism evidence="2 3">
    <name type="scientific">Piptocephalis cylindrospora</name>
    <dbReference type="NCBI Taxonomy" id="1907219"/>
    <lineage>
        <taxon>Eukaryota</taxon>
        <taxon>Fungi</taxon>
        <taxon>Fungi incertae sedis</taxon>
        <taxon>Zoopagomycota</taxon>
        <taxon>Zoopagomycotina</taxon>
        <taxon>Zoopagomycetes</taxon>
        <taxon>Zoopagales</taxon>
        <taxon>Piptocephalidaceae</taxon>
        <taxon>Piptocephalis</taxon>
    </lineage>
</organism>
<protein>
    <submittedName>
        <fullName evidence="2">Uncharacterized protein</fullName>
    </submittedName>
</protein>
<proteinExistence type="predicted"/>
<feature type="region of interest" description="Disordered" evidence="1">
    <location>
        <begin position="146"/>
        <end position="200"/>
    </location>
</feature>
<accession>A0A4P9XYZ8</accession>
<dbReference type="EMBL" id="KZ988754">
    <property type="protein sequence ID" value="RKP11637.1"/>
    <property type="molecule type" value="Genomic_DNA"/>
</dbReference>